<evidence type="ECO:0000256" key="3">
    <source>
        <dbReference type="ARBA" id="ARBA00022989"/>
    </source>
</evidence>
<keyword evidence="3" id="KW-1133">Transmembrane helix</keyword>
<dbReference type="CDD" id="cd00118">
    <property type="entry name" value="LysM"/>
    <property type="match status" value="4"/>
</dbReference>
<name>A0A7G1HSJ7_9BACT</name>
<evidence type="ECO:0000256" key="1">
    <source>
        <dbReference type="ARBA" id="ARBA00004370"/>
    </source>
</evidence>
<feature type="domain" description="LysM" evidence="5">
    <location>
        <begin position="94"/>
        <end position="137"/>
    </location>
</feature>
<dbReference type="SUPFAM" id="SSF54106">
    <property type="entry name" value="LysM domain"/>
    <property type="match status" value="4"/>
</dbReference>
<organism evidence="6 7">
    <name type="scientific">Coprobacter secundus subsp. similis</name>
    <dbReference type="NCBI Taxonomy" id="2751153"/>
    <lineage>
        <taxon>Bacteria</taxon>
        <taxon>Pseudomonadati</taxon>
        <taxon>Bacteroidota</taxon>
        <taxon>Bacteroidia</taxon>
        <taxon>Bacteroidales</taxon>
        <taxon>Barnesiellaceae</taxon>
        <taxon>Coprobacter</taxon>
    </lineage>
</organism>
<dbReference type="KEGG" id="copr:Cop2CBH44_08130"/>
<dbReference type="Gene3D" id="3.10.350.10">
    <property type="entry name" value="LysM domain"/>
    <property type="match status" value="4"/>
</dbReference>
<dbReference type="InterPro" id="IPR028082">
    <property type="entry name" value="Peripla_BP_I"/>
</dbReference>
<feature type="domain" description="LysM" evidence="5">
    <location>
        <begin position="157"/>
        <end position="201"/>
    </location>
</feature>
<keyword evidence="2" id="KW-0812">Transmembrane</keyword>
<dbReference type="InterPro" id="IPR018392">
    <property type="entry name" value="LysM"/>
</dbReference>
<keyword evidence="7" id="KW-1185">Reference proteome</keyword>
<dbReference type="InterPro" id="IPR036779">
    <property type="entry name" value="LysM_dom_sf"/>
</dbReference>
<dbReference type="GO" id="GO:0016020">
    <property type="term" value="C:membrane"/>
    <property type="evidence" value="ECO:0007669"/>
    <property type="project" value="UniProtKB-SubCell"/>
</dbReference>
<feature type="domain" description="LysM" evidence="5">
    <location>
        <begin position="220"/>
        <end position="262"/>
    </location>
</feature>
<dbReference type="EMBL" id="AP023322">
    <property type="protein sequence ID" value="BCI62460.1"/>
    <property type="molecule type" value="Genomic_DNA"/>
</dbReference>
<comment type="subcellular location">
    <subcellularLocation>
        <location evidence="1">Membrane</location>
    </subcellularLocation>
</comment>
<evidence type="ECO:0000256" key="4">
    <source>
        <dbReference type="ARBA" id="ARBA00023136"/>
    </source>
</evidence>
<evidence type="ECO:0000256" key="2">
    <source>
        <dbReference type="ARBA" id="ARBA00022692"/>
    </source>
</evidence>
<dbReference type="Gene3D" id="3.40.50.2300">
    <property type="match status" value="2"/>
</dbReference>
<dbReference type="PROSITE" id="PS51782">
    <property type="entry name" value="LYSM"/>
    <property type="match status" value="4"/>
</dbReference>
<sequence>MKSIHISHFFIFILGFMYLSVIKAQNYNNPPEFYKYTVNSAEGFYSVCKKFNVTKEEIIKYNPSAKDGLKSGQELLIPIKGVNFPKTNIAESEFKHTISSGETLYSIARMYNVSPQSIIALNPEAKNGIKAGAVLIIPQNYAYQKTEKASSDNNQYIYHTVIAKETLFSLARRYHTSVESILKDNPGLSPDNFTIGKVIRIMPCDGEPEIASHQPQMQYKDYTVKRKETLYSIAQKFDIKVSDIVKANPTISKLEQGDKLKIPVFTHVPTKEESVIAEATTLNQIYSKLNPITQTGQINVAIMLPFMLNHPEDVKNSLYTEYYQGFLLAVDSMRKQGANINIYAYDTNNSKNRVNQIINSPEFKNMDLIIGPVNDSYLSTVADFAEKNDINIVNAFSLKNEDVNQNSKIFQTNIPHSYLYAETIAEFIKRFKHKKIVFVNSTPDNDDKKDFTTELKKELVHQNIAYSEISITNTIDITVGNLFPTTTPTDIVIVPSSGNRSIVGRIVAPLSKLSDSRPDLSITLFGYPEWQTYTKDYLDSYYKLNTYIFTRFYAVPTDTDMKNFDRDFHYWYNKDMINANPKYGLLGFDTGIYFLTALHRYGKNIDKEIENMTSNSLQTDFKFRRINSWSGFINKSLYFVHFTPYYTIERIAIK</sequence>
<dbReference type="Pfam" id="PF01094">
    <property type="entry name" value="ANF_receptor"/>
    <property type="match status" value="1"/>
</dbReference>
<proteinExistence type="predicted"/>
<gene>
    <name evidence="6" type="ORF">Cop2CBH44_08130</name>
</gene>
<keyword evidence="4" id="KW-0472">Membrane</keyword>
<accession>A0A7G1HSJ7</accession>
<dbReference type="SUPFAM" id="SSF53822">
    <property type="entry name" value="Periplasmic binding protein-like I"/>
    <property type="match status" value="1"/>
</dbReference>
<evidence type="ECO:0000313" key="6">
    <source>
        <dbReference type="EMBL" id="BCI62460.1"/>
    </source>
</evidence>
<dbReference type="AlphaFoldDB" id="A0A7G1HSJ7"/>
<feature type="domain" description="LysM" evidence="5">
    <location>
        <begin position="34"/>
        <end position="77"/>
    </location>
</feature>
<protein>
    <submittedName>
        <fullName evidence="6">Peptidase M23</fullName>
    </submittedName>
</protein>
<reference evidence="7" key="1">
    <citation type="submission" date="2020-07" db="EMBL/GenBank/DDBJ databases">
        <title>Complete genome sequencing of Coprobacter sp. strain 2CBH44.</title>
        <authorList>
            <person name="Sakamoto M."/>
            <person name="Murakami T."/>
            <person name="Mori H."/>
        </authorList>
    </citation>
    <scope>NUCLEOTIDE SEQUENCE [LARGE SCALE GENOMIC DNA]</scope>
    <source>
        <strain evidence="7">2CBH44</strain>
    </source>
</reference>
<dbReference type="PANTHER" id="PTHR33734">
    <property type="entry name" value="LYSM DOMAIN-CONTAINING GPI-ANCHORED PROTEIN 2"/>
    <property type="match status" value="1"/>
</dbReference>
<dbReference type="RefSeq" id="WP_200755585.1">
    <property type="nucleotide sequence ID" value="NZ_AP023322.1"/>
</dbReference>
<evidence type="ECO:0000259" key="5">
    <source>
        <dbReference type="PROSITE" id="PS51782"/>
    </source>
</evidence>
<dbReference type="Pfam" id="PF01476">
    <property type="entry name" value="LysM"/>
    <property type="match status" value="4"/>
</dbReference>
<dbReference type="PANTHER" id="PTHR33734:SF22">
    <property type="entry name" value="MEMBRANE-BOUND LYTIC MUREIN TRANSGLYCOSYLASE D"/>
    <property type="match status" value="1"/>
</dbReference>
<dbReference type="GO" id="GO:0008932">
    <property type="term" value="F:lytic endotransglycosylase activity"/>
    <property type="evidence" value="ECO:0007669"/>
    <property type="project" value="TreeGrafter"/>
</dbReference>
<dbReference type="SMART" id="SM00257">
    <property type="entry name" value="LysM"/>
    <property type="match status" value="4"/>
</dbReference>
<dbReference type="InterPro" id="IPR001828">
    <property type="entry name" value="ANF_lig-bd_rcpt"/>
</dbReference>
<dbReference type="Proteomes" id="UP000594042">
    <property type="component" value="Chromosome"/>
</dbReference>
<evidence type="ECO:0000313" key="7">
    <source>
        <dbReference type="Proteomes" id="UP000594042"/>
    </source>
</evidence>